<name>A0A4Q2SIR6_9ACTN</name>
<accession>A0A4Q2SIR6</accession>
<evidence type="ECO:0000313" key="2">
    <source>
        <dbReference type="Proteomes" id="UP000291101"/>
    </source>
</evidence>
<reference evidence="1 2" key="1">
    <citation type="submission" date="2019-01" db="EMBL/GenBank/DDBJ databases">
        <title>Novel species of Nocardioides.</title>
        <authorList>
            <person name="Liu Q."/>
            <person name="X Y.-H."/>
        </authorList>
    </citation>
    <scope>NUCLEOTIDE SEQUENCE [LARGE SCALE GENOMIC DNA]</scope>
    <source>
        <strain evidence="1 2">HLT2-9</strain>
    </source>
</reference>
<comment type="caution">
    <text evidence="1">The sequence shown here is derived from an EMBL/GenBank/DDBJ whole genome shotgun (WGS) entry which is preliminary data.</text>
</comment>
<dbReference type="EMBL" id="SDWV01000028">
    <property type="protein sequence ID" value="RYC05272.1"/>
    <property type="molecule type" value="Genomic_DNA"/>
</dbReference>
<organism evidence="1 2">
    <name type="scientific">Nocardioides zhouii</name>
    <dbReference type="NCBI Taxonomy" id="1168729"/>
    <lineage>
        <taxon>Bacteria</taxon>
        <taxon>Bacillati</taxon>
        <taxon>Actinomycetota</taxon>
        <taxon>Actinomycetes</taxon>
        <taxon>Propionibacteriales</taxon>
        <taxon>Nocardioidaceae</taxon>
        <taxon>Nocardioides</taxon>
    </lineage>
</organism>
<gene>
    <name evidence="1" type="ORF">EUA94_20110</name>
</gene>
<dbReference type="OrthoDB" id="5144581at2"/>
<protein>
    <submittedName>
        <fullName evidence="1">Uncharacterized protein</fullName>
    </submittedName>
</protein>
<dbReference type="Proteomes" id="UP000291101">
    <property type="component" value="Unassembled WGS sequence"/>
</dbReference>
<dbReference type="RefSeq" id="WP_129428633.1">
    <property type="nucleotide sequence ID" value="NZ_SDWV01000028.1"/>
</dbReference>
<dbReference type="AlphaFoldDB" id="A0A4Q2SIR6"/>
<sequence>MSGSIFGNWDALWADDPTGTLSFTLPSGGVCEQRIGDLKVANPDANEMIHDWLNDHTLNEIADIDAAIATTRAEGPQAWQFGGLDRSSDLTFGYGTSNYDADYEYVTAMQQATFDAVHAKLLDEGYTDYADYELSYSGELRCTGDNPDPAIPAWQPEFKK</sequence>
<keyword evidence="2" id="KW-1185">Reference proteome</keyword>
<proteinExistence type="predicted"/>
<evidence type="ECO:0000313" key="1">
    <source>
        <dbReference type="EMBL" id="RYC05272.1"/>
    </source>
</evidence>